<evidence type="ECO:0000256" key="4">
    <source>
        <dbReference type="ARBA" id="ARBA00022692"/>
    </source>
</evidence>
<keyword evidence="4 13" id="KW-0812">Transmembrane</keyword>
<keyword evidence="3 13" id="KW-0138">CF(0)</keyword>
<dbReference type="EMBL" id="FNXG01000002">
    <property type="protein sequence ID" value="SEH80904.1"/>
    <property type="molecule type" value="Genomic_DNA"/>
</dbReference>
<evidence type="ECO:0000313" key="16">
    <source>
        <dbReference type="Proteomes" id="UP000199125"/>
    </source>
</evidence>
<dbReference type="OrthoDB" id="9805716at2"/>
<keyword evidence="7 13" id="KW-0406">Ion transport</keyword>
<dbReference type="InterPro" id="IPR002146">
    <property type="entry name" value="ATP_synth_b/b'su_bac/chlpt"/>
</dbReference>
<feature type="transmembrane region" description="Helical" evidence="13">
    <location>
        <begin position="66"/>
        <end position="85"/>
    </location>
</feature>
<sequence>MFSLLQQTAPAAVDQTIIMVPADQTAEVVVAETETIVVTGTDAAADAAASAVGMPQLDFATFGNQIFWLVVALAAIYLILSRVALPRIGRILGDRQGLMTADLAAAEDFKRKAREAEAAYDRALAEARAEAGKIVAANKAEIDAELKAAIAHADAEIAARTAESERRIGEIRESAATDARNVAREVAAELVSTFGGKPDSGAIDAAVDSRIKGAVQ</sequence>
<comment type="subunit">
    <text evidence="13">F-type ATPases have 2 components, F(1) - the catalytic core - and F(0) - the membrane proton channel. F(1) has five subunits: alpha(3), beta(3), gamma(1), delta(1), epsilon(1). F(0) has three main subunits: a(1), b(2) and c(10-14). The alpha and beta chains form an alternating ring which encloses part of the gamma chain. F(1) is attached to F(0) by a central stalk formed by the gamma and epsilon chains, while a peripheral stalk is formed by the delta and b chains.</text>
</comment>
<evidence type="ECO:0000256" key="13">
    <source>
        <dbReference type="HAMAP-Rule" id="MF_01398"/>
    </source>
</evidence>
<dbReference type="GO" id="GO:0005886">
    <property type="term" value="C:plasma membrane"/>
    <property type="evidence" value="ECO:0007669"/>
    <property type="project" value="UniProtKB-SubCell"/>
</dbReference>
<evidence type="ECO:0000256" key="6">
    <source>
        <dbReference type="ARBA" id="ARBA00022989"/>
    </source>
</evidence>
<protein>
    <recommendedName>
        <fullName evidence="13">ATP synthase subunit b</fullName>
    </recommendedName>
    <alternativeName>
        <fullName evidence="13">ATP synthase F(0) sector subunit b</fullName>
    </alternativeName>
    <alternativeName>
        <fullName evidence="13">ATPase subunit I</fullName>
    </alternativeName>
    <alternativeName>
        <fullName evidence="13">F-type ATPase subunit b</fullName>
        <shortName evidence="13">F-ATPase subunit b</shortName>
    </alternativeName>
</protein>
<dbReference type="GO" id="GO:0045259">
    <property type="term" value="C:proton-transporting ATP synthase complex"/>
    <property type="evidence" value="ECO:0007669"/>
    <property type="project" value="UniProtKB-KW"/>
</dbReference>
<evidence type="ECO:0000256" key="8">
    <source>
        <dbReference type="ARBA" id="ARBA00023136"/>
    </source>
</evidence>
<dbReference type="Proteomes" id="UP000199125">
    <property type="component" value="Unassembled WGS sequence"/>
</dbReference>
<evidence type="ECO:0000256" key="9">
    <source>
        <dbReference type="ARBA" id="ARBA00023310"/>
    </source>
</evidence>
<dbReference type="STRING" id="65735.SAMN04488075_1190"/>
<evidence type="ECO:0000256" key="1">
    <source>
        <dbReference type="ARBA" id="ARBA00005513"/>
    </source>
</evidence>
<comment type="subcellular location">
    <subcellularLocation>
        <location evidence="13">Cell membrane</location>
        <topology evidence="13">Single-pass membrane protein</topology>
    </subcellularLocation>
    <subcellularLocation>
        <location evidence="12">Endomembrane system</location>
        <topology evidence="12">Single-pass membrane protein</topology>
    </subcellularLocation>
</comment>
<proteinExistence type="inferred from homology"/>
<gene>
    <name evidence="13" type="primary">atpF</name>
    <name evidence="15" type="ORF">SAMN04488075_1190</name>
</gene>
<evidence type="ECO:0000256" key="2">
    <source>
        <dbReference type="ARBA" id="ARBA00022448"/>
    </source>
</evidence>
<evidence type="ECO:0000256" key="11">
    <source>
        <dbReference type="ARBA" id="ARBA00025614"/>
    </source>
</evidence>
<organism evidence="15 16">
    <name type="scientific">Paracoccus alkenifer</name>
    <dbReference type="NCBI Taxonomy" id="65735"/>
    <lineage>
        <taxon>Bacteria</taxon>
        <taxon>Pseudomonadati</taxon>
        <taxon>Pseudomonadota</taxon>
        <taxon>Alphaproteobacteria</taxon>
        <taxon>Rhodobacterales</taxon>
        <taxon>Paracoccaceae</taxon>
        <taxon>Paracoccus</taxon>
    </lineage>
</organism>
<dbReference type="PANTHER" id="PTHR33445">
    <property type="entry name" value="ATP SYNTHASE SUBUNIT B', CHLOROPLASTIC"/>
    <property type="match status" value="1"/>
</dbReference>
<dbReference type="NCBIfam" id="NF009988">
    <property type="entry name" value="PRK13454.1"/>
    <property type="match status" value="1"/>
</dbReference>
<evidence type="ECO:0000256" key="5">
    <source>
        <dbReference type="ARBA" id="ARBA00022781"/>
    </source>
</evidence>
<dbReference type="GO" id="GO:0046933">
    <property type="term" value="F:proton-transporting ATP synthase activity, rotational mechanism"/>
    <property type="evidence" value="ECO:0007669"/>
    <property type="project" value="UniProtKB-UniRule"/>
</dbReference>
<comment type="function">
    <text evidence="11">Component of the F(0) channel, it forms part of the peripheral stalk, linking F(1) to F(0). The b'-subunit is a diverged and duplicated form of b found in plants and photosynthetic bacteria.</text>
</comment>
<keyword evidence="16" id="KW-1185">Reference proteome</keyword>
<dbReference type="GO" id="GO:0012505">
    <property type="term" value="C:endomembrane system"/>
    <property type="evidence" value="ECO:0007669"/>
    <property type="project" value="UniProtKB-SubCell"/>
</dbReference>
<accession>A0A1H6KYI3</accession>
<evidence type="ECO:0000256" key="3">
    <source>
        <dbReference type="ARBA" id="ARBA00022547"/>
    </source>
</evidence>
<keyword evidence="2 13" id="KW-0813">Transport</keyword>
<evidence type="ECO:0000313" key="15">
    <source>
        <dbReference type="EMBL" id="SEH80904.1"/>
    </source>
</evidence>
<dbReference type="AlphaFoldDB" id="A0A1H6KYI3"/>
<dbReference type="HAMAP" id="MF_01398">
    <property type="entry name" value="ATP_synth_b_bprime"/>
    <property type="match status" value="1"/>
</dbReference>
<dbReference type="CDD" id="cd06503">
    <property type="entry name" value="ATP-synt_Fo_b"/>
    <property type="match status" value="1"/>
</dbReference>
<keyword evidence="9 13" id="KW-0066">ATP synthesis</keyword>
<comment type="function">
    <text evidence="10 13">F(1)F(0) ATP synthase produces ATP from ADP in the presence of a proton or sodium gradient. F-type ATPases consist of two structural domains, F(1) containing the extramembraneous catalytic core and F(0) containing the membrane proton channel, linked together by a central stalk and a peripheral stalk. During catalysis, ATP synthesis in the catalytic domain of F(1) is coupled via a rotary mechanism of the central stalk subunits to proton translocation.</text>
</comment>
<dbReference type="RefSeq" id="WP_090846369.1">
    <property type="nucleotide sequence ID" value="NZ_FNXG01000002.1"/>
</dbReference>
<evidence type="ECO:0000256" key="14">
    <source>
        <dbReference type="RuleBase" id="RU003848"/>
    </source>
</evidence>
<keyword evidence="13" id="KW-1003">Cell membrane</keyword>
<comment type="similarity">
    <text evidence="1 13 14">Belongs to the ATPase B chain family.</text>
</comment>
<name>A0A1H6KYI3_9RHOB</name>
<evidence type="ECO:0000256" key="7">
    <source>
        <dbReference type="ARBA" id="ARBA00023065"/>
    </source>
</evidence>
<keyword evidence="8 13" id="KW-0472">Membrane</keyword>
<keyword evidence="5 13" id="KW-0375">Hydrogen ion transport</keyword>
<dbReference type="Pfam" id="PF00430">
    <property type="entry name" value="ATP-synt_B"/>
    <property type="match status" value="1"/>
</dbReference>
<evidence type="ECO:0000256" key="12">
    <source>
        <dbReference type="ARBA" id="ARBA00037847"/>
    </source>
</evidence>
<reference evidence="16" key="1">
    <citation type="submission" date="2016-10" db="EMBL/GenBank/DDBJ databases">
        <authorList>
            <person name="Varghese N."/>
            <person name="Submissions S."/>
        </authorList>
    </citation>
    <scope>NUCLEOTIDE SEQUENCE [LARGE SCALE GENOMIC DNA]</scope>
    <source>
        <strain evidence="16">DSM 11593</strain>
    </source>
</reference>
<keyword evidence="6 13" id="KW-1133">Transmembrane helix</keyword>
<evidence type="ECO:0000256" key="10">
    <source>
        <dbReference type="ARBA" id="ARBA00025198"/>
    </source>
</evidence>
<dbReference type="PANTHER" id="PTHR33445:SF1">
    <property type="entry name" value="ATP SYNTHASE SUBUNIT B"/>
    <property type="match status" value="1"/>
</dbReference>
<dbReference type="InterPro" id="IPR050059">
    <property type="entry name" value="ATP_synthase_B_chain"/>
</dbReference>
<dbReference type="GO" id="GO:0046961">
    <property type="term" value="F:proton-transporting ATPase activity, rotational mechanism"/>
    <property type="evidence" value="ECO:0007669"/>
    <property type="project" value="TreeGrafter"/>
</dbReference>